<proteinExistence type="predicted"/>
<dbReference type="RefSeq" id="WP_377470539.1">
    <property type="nucleotide sequence ID" value="NZ_JBHLWN010000048.1"/>
</dbReference>
<gene>
    <name evidence="2" type="ORF">ACFFK0_12450</name>
</gene>
<dbReference type="Proteomes" id="UP001589776">
    <property type="component" value="Unassembled WGS sequence"/>
</dbReference>
<accession>A0ABV6DKS0</accession>
<evidence type="ECO:0000313" key="3">
    <source>
        <dbReference type="Proteomes" id="UP001589776"/>
    </source>
</evidence>
<keyword evidence="3" id="KW-1185">Reference proteome</keyword>
<dbReference type="EMBL" id="JBHLWN010000048">
    <property type="protein sequence ID" value="MFC0213250.1"/>
    <property type="molecule type" value="Genomic_DNA"/>
</dbReference>
<comment type="caution">
    <text evidence="2">The sequence shown here is derived from an EMBL/GenBank/DDBJ whole genome shotgun (WGS) entry which is preliminary data.</text>
</comment>
<evidence type="ECO:0000313" key="2">
    <source>
        <dbReference type="EMBL" id="MFC0213250.1"/>
    </source>
</evidence>
<feature type="chain" id="PRO_5046633621" evidence="1">
    <location>
        <begin position="27"/>
        <end position="270"/>
    </location>
</feature>
<sequence>MWNRLVSKVLLVVTVFVLTAASSVSAASVEMSKTTQAGFDKMVASADSSLASRISQQYQDLLMLQQQNDQWDEKLTVINKENAAQLSQFSKDLKQLDADKQARLENEYKQAKERYQPLFDSYTAVNKQITFARWLKGKEAVELLRAQAAALKIPVQLARQDIKNKLDAWNAAKKATSQVAAKVKQTIAETKPLQDQIKAKKKSITSLNSQVKTAWKPFSPAVKKGDTTATLSSLSGVVSLTRQKNVQKEGIYALEIGIRDILQRAKAQMK</sequence>
<keyword evidence="1" id="KW-0732">Signal</keyword>
<evidence type="ECO:0000256" key="1">
    <source>
        <dbReference type="SAM" id="SignalP"/>
    </source>
</evidence>
<feature type="signal peptide" evidence="1">
    <location>
        <begin position="1"/>
        <end position="26"/>
    </location>
</feature>
<protein>
    <submittedName>
        <fullName evidence="2">Uncharacterized protein</fullName>
    </submittedName>
</protein>
<organism evidence="2 3">
    <name type="scientific">Paenibacillus chartarius</name>
    <dbReference type="NCBI Taxonomy" id="747481"/>
    <lineage>
        <taxon>Bacteria</taxon>
        <taxon>Bacillati</taxon>
        <taxon>Bacillota</taxon>
        <taxon>Bacilli</taxon>
        <taxon>Bacillales</taxon>
        <taxon>Paenibacillaceae</taxon>
        <taxon>Paenibacillus</taxon>
    </lineage>
</organism>
<name>A0ABV6DKS0_9BACL</name>
<reference evidence="2 3" key="1">
    <citation type="submission" date="2024-09" db="EMBL/GenBank/DDBJ databases">
        <authorList>
            <person name="Sun Q."/>
            <person name="Mori K."/>
        </authorList>
    </citation>
    <scope>NUCLEOTIDE SEQUENCE [LARGE SCALE GENOMIC DNA]</scope>
    <source>
        <strain evidence="2 3">CCM 7759</strain>
    </source>
</reference>